<dbReference type="GO" id="GO:0016787">
    <property type="term" value="F:hydrolase activity"/>
    <property type="evidence" value="ECO:0007669"/>
    <property type="project" value="InterPro"/>
</dbReference>
<reference evidence="3 4" key="1">
    <citation type="submission" date="2012-02" db="EMBL/GenBank/DDBJ databases">
        <title>Complete sequence of chromosome of Singulisphaera acidiphila DSM 18658.</title>
        <authorList>
            <consortium name="US DOE Joint Genome Institute (JGI-PGF)"/>
            <person name="Lucas S."/>
            <person name="Copeland A."/>
            <person name="Lapidus A."/>
            <person name="Glavina del Rio T."/>
            <person name="Dalin E."/>
            <person name="Tice H."/>
            <person name="Bruce D."/>
            <person name="Goodwin L."/>
            <person name="Pitluck S."/>
            <person name="Peters L."/>
            <person name="Ovchinnikova G."/>
            <person name="Chertkov O."/>
            <person name="Kyrpides N."/>
            <person name="Mavromatis K."/>
            <person name="Ivanova N."/>
            <person name="Brettin T."/>
            <person name="Detter J.C."/>
            <person name="Han C."/>
            <person name="Larimer F."/>
            <person name="Land M."/>
            <person name="Hauser L."/>
            <person name="Markowitz V."/>
            <person name="Cheng J.-F."/>
            <person name="Hugenholtz P."/>
            <person name="Woyke T."/>
            <person name="Wu D."/>
            <person name="Tindall B."/>
            <person name="Pomrenke H."/>
            <person name="Brambilla E."/>
            <person name="Klenk H.-P."/>
            <person name="Eisen J.A."/>
        </authorList>
    </citation>
    <scope>NUCLEOTIDE SEQUENCE [LARGE SCALE GENOMIC DNA]</scope>
    <source>
        <strain evidence="4">ATCC BAA-1392 / DSM 18658 / VKM B-2454 / MOB10</strain>
    </source>
</reference>
<proteinExistence type="predicted"/>
<feature type="domain" description="3-keto-alpha-glucoside-1,2-lyase/3-keto-2-hydroxy-glucal hydratase" evidence="2">
    <location>
        <begin position="27"/>
        <end position="204"/>
    </location>
</feature>
<name>L0DK60_SINAD</name>
<keyword evidence="4" id="KW-1185">Reference proteome</keyword>
<dbReference type="OrthoDB" id="242352at2"/>
<dbReference type="Proteomes" id="UP000010798">
    <property type="component" value="Chromosome"/>
</dbReference>
<evidence type="ECO:0000256" key="1">
    <source>
        <dbReference type="SAM" id="SignalP"/>
    </source>
</evidence>
<keyword evidence="1" id="KW-0732">Signal</keyword>
<evidence type="ECO:0000259" key="2">
    <source>
        <dbReference type="Pfam" id="PF06439"/>
    </source>
</evidence>
<evidence type="ECO:0000313" key="3">
    <source>
        <dbReference type="EMBL" id="AGA29036.1"/>
    </source>
</evidence>
<dbReference type="KEGG" id="saci:Sinac_4877"/>
<sequence>MNRLLRSGCWLVLGLVAPAFACAADEEWVSLFDGKSIEGWTSLELAGKGTSQWVVKDGVIEGSGKQSMLFSPKGHYKNFRYRAELKINDKGNSGMYVRTPKEATFTKGYEIQVNSSHTDPIKTGSIYTFVHVYKQLVPPDTFFTQEVQVVDKDYRGKIVTHIKVSVNGEVLYEFLDHNRSWKEGHFAFQQHDPGSKVTIRKVEVMELPDTK</sequence>
<dbReference type="InterPro" id="IPR010496">
    <property type="entry name" value="AL/BT2_dom"/>
</dbReference>
<dbReference type="HOGENOM" id="CLU_073042_2_1_0"/>
<dbReference type="RefSeq" id="WP_015248144.1">
    <property type="nucleotide sequence ID" value="NC_019892.1"/>
</dbReference>
<feature type="chain" id="PRO_5003940355" description="3-keto-alpha-glucoside-1,2-lyase/3-keto-2-hydroxy-glucal hydratase domain-containing protein" evidence="1">
    <location>
        <begin position="24"/>
        <end position="211"/>
    </location>
</feature>
<dbReference type="AlphaFoldDB" id="L0DK60"/>
<organism evidence="3 4">
    <name type="scientific">Singulisphaera acidiphila (strain ATCC BAA-1392 / DSM 18658 / VKM B-2454 / MOB10)</name>
    <dbReference type="NCBI Taxonomy" id="886293"/>
    <lineage>
        <taxon>Bacteria</taxon>
        <taxon>Pseudomonadati</taxon>
        <taxon>Planctomycetota</taxon>
        <taxon>Planctomycetia</taxon>
        <taxon>Isosphaerales</taxon>
        <taxon>Isosphaeraceae</taxon>
        <taxon>Singulisphaera</taxon>
    </lineage>
</organism>
<accession>L0DK60</accession>
<dbReference type="STRING" id="886293.Sinac_4877"/>
<dbReference type="Gene3D" id="2.60.120.560">
    <property type="entry name" value="Exo-inulinase, domain 1"/>
    <property type="match status" value="1"/>
</dbReference>
<dbReference type="eggNOG" id="COG1387">
    <property type="taxonomic scope" value="Bacteria"/>
</dbReference>
<evidence type="ECO:0000313" key="4">
    <source>
        <dbReference type="Proteomes" id="UP000010798"/>
    </source>
</evidence>
<dbReference type="Pfam" id="PF06439">
    <property type="entry name" value="3keto-disac_hyd"/>
    <property type="match status" value="1"/>
</dbReference>
<gene>
    <name evidence="3" type="ordered locus">Sinac_4877</name>
</gene>
<dbReference type="EMBL" id="CP003364">
    <property type="protein sequence ID" value="AGA29036.1"/>
    <property type="molecule type" value="Genomic_DNA"/>
</dbReference>
<feature type="signal peptide" evidence="1">
    <location>
        <begin position="1"/>
        <end position="23"/>
    </location>
</feature>
<protein>
    <recommendedName>
        <fullName evidence="2">3-keto-alpha-glucoside-1,2-lyase/3-keto-2-hydroxy-glucal hydratase domain-containing protein</fullName>
    </recommendedName>
</protein>